<dbReference type="SMART" id="SM00829">
    <property type="entry name" value="PKS_ER"/>
    <property type="match status" value="1"/>
</dbReference>
<dbReference type="InterPro" id="IPR016035">
    <property type="entry name" value="Acyl_Trfase/lysoPLipase"/>
</dbReference>
<keyword evidence="5" id="KW-0511">Multifunctional enzyme</keyword>
<dbReference type="InterPro" id="IPR036736">
    <property type="entry name" value="ACP-like_sf"/>
</dbReference>
<comment type="caution">
    <text evidence="12">The sequence shown here is derived from an EMBL/GenBank/DDBJ whole genome shotgun (WGS) entry which is preliminary data.</text>
</comment>
<dbReference type="SMART" id="SM00826">
    <property type="entry name" value="PKS_DH"/>
    <property type="match status" value="1"/>
</dbReference>
<feature type="domain" description="Carrier" evidence="9">
    <location>
        <begin position="1999"/>
        <end position="2076"/>
    </location>
</feature>
<dbReference type="PROSITE" id="PS52019">
    <property type="entry name" value="PKS_MFAS_DH"/>
    <property type="match status" value="1"/>
</dbReference>
<dbReference type="Pfam" id="PF00109">
    <property type="entry name" value="ketoacyl-synt"/>
    <property type="match status" value="1"/>
</dbReference>
<feature type="region of interest" description="Disordered" evidence="8">
    <location>
        <begin position="422"/>
        <end position="455"/>
    </location>
</feature>
<dbReference type="EMBL" id="JBHSIT010000002">
    <property type="protein sequence ID" value="MFC4906981.1"/>
    <property type="molecule type" value="Genomic_DNA"/>
</dbReference>
<dbReference type="InterPro" id="IPR042104">
    <property type="entry name" value="PKS_dehydratase_sf"/>
</dbReference>
<evidence type="ECO:0000259" key="10">
    <source>
        <dbReference type="PROSITE" id="PS52004"/>
    </source>
</evidence>
<dbReference type="InterPro" id="IPR032821">
    <property type="entry name" value="PKS_assoc"/>
</dbReference>
<dbReference type="InterPro" id="IPR001227">
    <property type="entry name" value="Ac_transferase_dom_sf"/>
</dbReference>
<keyword evidence="1" id="KW-0596">Phosphopantetheine</keyword>
<feature type="compositionally biased region" description="Basic and acidic residues" evidence="8">
    <location>
        <begin position="439"/>
        <end position="455"/>
    </location>
</feature>
<dbReference type="RefSeq" id="WP_378252722.1">
    <property type="nucleotide sequence ID" value="NZ_JBHSIT010000002.1"/>
</dbReference>
<dbReference type="Pfam" id="PF00107">
    <property type="entry name" value="ADH_zinc_N"/>
    <property type="match status" value="1"/>
</dbReference>
<evidence type="ECO:0000256" key="6">
    <source>
        <dbReference type="ARBA" id="ARBA00023315"/>
    </source>
</evidence>
<dbReference type="InterPro" id="IPR006162">
    <property type="entry name" value="Ppantetheine_attach_site"/>
</dbReference>
<dbReference type="PANTHER" id="PTHR43775:SF37">
    <property type="entry name" value="SI:DKEY-61P9.11"/>
    <property type="match status" value="1"/>
</dbReference>
<dbReference type="InterPro" id="IPR036291">
    <property type="entry name" value="NAD(P)-bd_dom_sf"/>
</dbReference>
<dbReference type="Gene3D" id="3.40.47.10">
    <property type="match status" value="1"/>
</dbReference>
<dbReference type="SMART" id="SM01294">
    <property type="entry name" value="PKS_PP_betabranch"/>
    <property type="match status" value="1"/>
</dbReference>
<dbReference type="Gene3D" id="3.40.50.720">
    <property type="entry name" value="NAD(P)-binding Rossmann-like Domain"/>
    <property type="match status" value="3"/>
</dbReference>
<feature type="active site" description="Proton donor; for dehydratase activity" evidence="7">
    <location>
        <position position="1095"/>
    </location>
</feature>
<evidence type="ECO:0000259" key="11">
    <source>
        <dbReference type="PROSITE" id="PS52019"/>
    </source>
</evidence>
<dbReference type="Gene3D" id="3.10.129.110">
    <property type="entry name" value="Polyketide synthase dehydratase"/>
    <property type="match status" value="1"/>
</dbReference>
<evidence type="ECO:0000256" key="3">
    <source>
        <dbReference type="ARBA" id="ARBA00022679"/>
    </source>
</evidence>
<accession>A0ABV9TU62</accession>
<dbReference type="SUPFAM" id="SSF52151">
    <property type="entry name" value="FabD/lysophospholipase-like"/>
    <property type="match status" value="1"/>
</dbReference>
<feature type="domain" description="PKS/mFAS DH" evidence="11">
    <location>
        <begin position="900"/>
        <end position="1182"/>
    </location>
</feature>
<dbReference type="InterPro" id="IPR050091">
    <property type="entry name" value="PKS_NRPS_Biosynth_Enz"/>
</dbReference>
<evidence type="ECO:0000256" key="4">
    <source>
        <dbReference type="ARBA" id="ARBA00022857"/>
    </source>
</evidence>
<feature type="compositionally biased region" description="Pro residues" evidence="8">
    <location>
        <begin position="428"/>
        <end position="438"/>
    </location>
</feature>
<dbReference type="InterPro" id="IPR016036">
    <property type="entry name" value="Malonyl_transacylase_ACP-bd"/>
</dbReference>
<evidence type="ECO:0000256" key="2">
    <source>
        <dbReference type="ARBA" id="ARBA00022553"/>
    </source>
</evidence>
<dbReference type="InterPro" id="IPR009081">
    <property type="entry name" value="PP-bd_ACP"/>
</dbReference>
<dbReference type="InterPro" id="IPR020807">
    <property type="entry name" value="PKS_DH"/>
</dbReference>
<dbReference type="Gene3D" id="3.40.366.10">
    <property type="entry name" value="Malonyl-Coenzyme A Acyl Carrier Protein, domain 2"/>
    <property type="match status" value="1"/>
</dbReference>
<protein>
    <submittedName>
        <fullName evidence="12">SDR family NAD(P)-dependent oxidoreductase</fullName>
    </submittedName>
</protein>
<dbReference type="InterPro" id="IPR020841">
    <property type="entry name" value="PKS_Beta-ketoAc_synthase_dom"/>
</dbReference>
<dbReference type="SMART" id="SM00823">
    <property type="entry name" value="PKS_PP"/>
    <property type="match status" value="1"/>
</dbReference>
<sequence length="2085" mass="219407">MSPTEHVQVPVAIVGAACRAPGGVTDVESLWDLLLDRRDAVAGCDLDARWPGDRRVVPADLAGTRAVHHGAFLDGIELFDPGFFGIPAKDGPSVDPQHRLLMETTWEALENAGIPPRSLAGSQTGLFVGISNTDYSRRFTLDTVDIYHGISSTISGAPGRISYLLDVNGPSTAVDAACASSLVAVHLACRSLHTGESDLALAGGATVQLEWAGIVGFARAGALSARGRCAAFDASADGFVRGEGCGVVALKRLPDAVRDGDPVLGVIKGTAVNHAGRVQGITQPSRAAQQAVMAAAMRTAGVAPGEVGFVEAHGTGTPVGDPIEFAALSGAYGSGDAPCALGSLKTNIGHPESASGVLGLIKAVTAVRAGVIPANLHFTGWNPAIDAAGTRFFVPTEGVEWPDAPGPRRAGVSSFGVTGSNAHVIVEQPPPPRPPRPRPAADRKTESAGRPEPEADRVRVFPVSAASEGGLAATSARLAEHIETIRPAGRDVAHTLALHRSHLARRACVVAGDGEQLLDGLRALADRHPDGADPDRVICGLPELPGRPVWVFSGHGSQWPGMARPLLDREPAFTGVIDRLEPIVADAAGFSLRGMLESGECSDRMDVVQPLVFAVQAGLARMWREWGVRPAAVVGHSMGEAAAAVAAGILPPEDGMRITVTRSAMLQRVAGGRMFSVALPADRVAAEIEGVPGVSVAVVTAPSATVVAGHGEAVGEVVRGWRERGVFCRQISVTVAAHSPQVDPILDDLAREVAWLSGARPDVPLYSTGQDPREPVRFDAAYWTRNLREPVRFDLACRALLEDGHRLFVELSPHPLLLQAVEESAAVLGAPVVTAPSLLRDQDARETMCRAAARLHVAGASVDLRAVNGDGARVPLPATAFDRSRFWEEPRTGGHGGSGHMWLGERLTLHDRDAEDRTRHVWSADLGTDRVAWLAQHTLRGNPVVPGAAYVELILAATGDLLAAATGRLRVRDVRFERLLPLASSVPVHVTATVSGQQVNVEISHQAAGTWERVACAVVSRSDAPPDERPPLVTPDADAAEPEGLYEAFERIGLDSGPAFRSITALAPGGVRRVRVPDEAVVRTGAPRVHPVLLDGCILSVATELATADRSASGQGRHWLPTRIESVLLPDDPGVIAWTRCELQRGENETATGRADLYDGDGRWVGALDGLHFVRSARPPATQVLNSRLFEIVWRQAPPARRPEGDTGRWAVIGEPGDGGRVAERLAEALAGHVDDVTVHRPDHIEADPAPGRPDAANVVWCATGDLDGLERVNRILAVLRGEGGTAPARLWLASDRARTVLDDDPVDPDVCAVRGLLRVASFEHLDTAVGWVDADSVEDLAAEVAAGDDETEVAWRAGQRYVARIARAPLAPQPPRQARDVEIVAGEQEYALDQGPDGGLDALRLTATGAPAPVPGPGQVLLRPEACTVHFRDVMIALNIYPAEDGDLPRLGSDAVGVVTAVGDGVEHVRPGDRVVAIVPDGSGTMASQCLARADLTLPLPAGADPTAFAPNPLTYANAWHFLHDVGRLSEGETVLVHSAAGGTGLAAVAVARLLGATVLATAGTEAKRRHLREQGVEHVFDSRGLDFADQVREVTGGRGVDVVLNSLTGRAMHASLSLLAPRGRFLEIGKRDLYGGTRVDLSHLRRGNSYAALDMALTFAEHPHLFRAAAERIFTEIAAGRLPLLPCDSHPLADAPAAFKRLASGDQIGRVVLTFPEPGEPLRVRAPQNHRVVRPGGAYVITGATKGVGLEAARWLAESGAGRVVLGGRSGFGPRERRIVSAIRAAGCAVELVRGDIAAPGTARRLVAAAGPELRGVLHTAVVLDDAPIPDLTPDRVASVWHPKVTGARNLHEATAGTDLDWFVIFSSLAAMVGNLGQASYSAAGNWVDAFARWRHRQGLPALSVDWGAWGETGRATDFAERGFTTITNAEGFAALSELIRHGRVNTGMFPYQPDVMAAYYPYGVQAPLLTDLQARTAGPGKDADAAAVHAQPPGPARTHLIQDLILRSLAGLMGADEASIPAHARFAEVGLDSLMAVALTQRLSKALDVSLTSASAWAHPSAAQLAAHIDQTLASHGPGGRS</sequence>
<dbReference type="Proteomes" id="UP001595872">
    <property type="component" value="Unassembled WGS sequence"/>
</dbReference>
<dbReference type="InterPro" id="IPR011032">
    <property type="entry name" value="GroES-like_sf"/>
</dbReference>
<dbReference type="InterPro" id="IPR018201">
    <property type="entry name" value="Ketoacyl_synth_AS"/>
</dbReference>
<dbReference type="Gene3D" id="3.30.70.3290">
    <property type="match status" value="1"/>
</dbReference>
<dbReference type="Pfam" id="PF08659">
    <property type="entry name" value="KR"/>
    <property type="match status" value="1"/>
</dbReference>
<dbReference type="Gene3D" id="3.90.180.10">
    <property type="entry name" value="Medium-chain alcohol dehydrogenases, catalytic domain"/>
    <property type="match status" value="1"/>
</dbReference>
<dbReference type="SUPFAM" id="SSF53901">
    <property type="entry name" value="Thiolase-like"/>
    <property type="match status" value="1"/>
</dbReference>
<dbReference type="InterPro" id="IPR049551">
    <property type="entry name" value="PKS_DH_C"/>
</dbReference>
<dbReference type="InterPro" id="IPR049900">
    <property type="entry name" value="PKS_mFAS_DH"/>
</dbReference>
<organism evidence="12 13">
    <name type="scientific">Actinomadura gamaensis</name>
    <dbReference type="NCBI Taxonomy" id="1763541"/>
    <lineage>
        <taxon>Bacteria</taxon>
        <taxon>Bacillati</taxon>
        <taxon>Actinomycetota</taxon>
        <taxon>Actinomycetes</taxon>
        <taxon>Streptosporangiales</taxon>
        <taxon>Thermomonosporaceae</taxon>
        <taxon>Actinomadura</taxon>
    </lineage>
</organism>
<dbReference type="PANTHER" id="PTHR43775">
    <property type="entry name" value="FATTY ACID SYNTHASE"/>
    <property type="match status" value="1"/>
</dbReference>
<gene>
    <name evidence="12" type="ORF">ACFPCY_06605</name>
</gene>
<dbReference type="PROSITE" id="PS52004">
    <property type="entry name" value="KS3_2"/>
    <property type="match status" value="1"/>
</dbReference>
<dbReference type="Pfam" id="PF16197">
    <property type="entry name" value="KAsynt_C_assoc"/>
    <property type="match status" value="1"/>
</dbReference>
<keyword evidence="6" id="KW-0012">Acyltransferase</keyword>
<feature type="region of interest" description="C-terminal hotdog fold" evidence="7">
    <location>
        <begin position="1037"/>
        <end position="1182"/>
    </location>
</feature>
<dbReference type="CDD" id="cd05195">
    <property type="entry name" value="enoyl_red"/>
    <property type="match status" value="1"/>
</dbReference>
<evidence type="ECO:0000313" key="12">
    <source>
        <dbReference type="EMBL" id="MFC4906981.1"/>
    </source>
</evidence>
<dbReference type="SMART" id="SM00825">
    <property type="entry name" value="PKS_KS"/>
    <property type="match status" value="1"/>
</dbReference>
<keyword evidence="2" id="KW-0597">Phosphoprotein</keyword>
<dbReference type="Pfam" id="PF00698">
    <property type="entry name" value="Acyl_transf_1"/>
    <property type="match status" value="1"/>
</dbReference>
<evidence type="ECO:0000256" key="5">
    <source>
        <dbReference type="ARBA" id="ARBA00023268"/>
    </source>
</evidence>
<dbReference type="PROSITE" id="PS00012">
    <property type="entry name" value="PHOSPHOPANTETHEINE"/>
    <property type="match status" value="1"/>
</dbReference>
<keyword evidence="13" id="KW-1185">Reference proteome</keyword>
<dbReference type="SUPFAM" id="SSF47336">
    <property type="entry name" value="ACP-like"/>
    <property type="match status" value="1"/>
</dbReference>
<dbReference type="Gene3D" id="1.10.1200.10">
    <property type="entry name" value="ACP-like"/>
    <property type="match status" value="1"/>
</dbReference>
<dbReference type="SMART" id="SM00822">
    <property type="entry name" value="PKS_KR"/>
    <property type="match status" value="1"/>
</dbReference>
<dbReference type="SUPFAM" id="SSF55048">
    <property type="entry name" value="Probable ACP-binding domain of malonyl-CoA ACP transacylase"/>
    <property type="match status" value="1"/>
</dbReference>
<dbReference type="InterPro" id="IPR014031">
    <property type="entry name" value="Ketoacyl_synth_C"/>
</dbReference>
<dbReference type="PROSITE" id="PS00606">
    <property type="entry name" value="KS3_1"/>
    <property type="match status" value="1"/>
</dbReference>
<dbReference type="Pfam" id="PF14765">
    <property type="entry name" value="PS-DH"/>
    <property type="match status" value="1"/>
</dbReference>
<dbReference type="SMART" id="SM00827">
    <property type="entry name" value="PKS_AT"/>
    <property type="match status" value="1"/>
</dbReference>
<feature type="domain" description="Ketosynthase family 3 (KS3)" evidence="10">
    <location>
        <begin position="8"/>
        <end position="428"/>
    </location>
</feature>
<dbReference type="PROSITE" id="PS50075">
    <property type="entry name" value="CARRIER"/>
    <property type="match status" value="1"/>
</dbReference>
<feature type="active site" description="Proton acceptor; for dehydratase activity" evidence="7">
    <location>
        <position position="937"/>
    </location>
</feature>
<dbReference type="InterPro" id="IPR013149">
    <property type="entry name" value="ADH-like_C"/>
</dbReference>
<dbReference type="InterPro" id="IPR020843">
    <property type="entry name" value="ER"/>
</dbReference>
<feature type="region of interest" description="N-terminal hotdog fold" evidence="7">
    <location>
        <begin position="900"/>
        <end position="1026"/>
    </location>
</feature>
<dbReference type="InterPro" id="IPR014030">
    <property type="entry name" value="Ketoacyl_synth_N"/>
</dbReference>
<evidence type="ECO:0000313" key="13">
    <source>
        <dbReference type="Proteomes" id="UP001595872"/>
    </source>
</evidence>
<dbReference type="CDD" id="cd00833">
    <property type="entry name" value="PKS"/>
    <property type="match status" value="1"/>
</dbReference>
<dbReference type="InterPro" id="IPR013154">
    <property type="entry name" value="ADH-like_N"/>
</dbReference>
<dbReference type="Pfam" id="PF00550">
    <property type="entry name" value="PP-binding"/>
    <property type="match status" value="1"/>
</dbReference>
<evidence type="ECO:0000256" key="7">
    <source>
        <dbReference type="PROSITE-ProRule" id="PRU01363"/>
    </source>
</evidence>
<reference evidence="13" key="1">
    <citation type="journal article" date="2019" name="Int. J. Syst. Evol. Microbiol.">
        <title>The Global Catalogue of Microorganisms (GCM) 10K type strain sequencing project: providing services to taxonomists for standard genome sequencing and annotation.</title>
        <authorList>
            <consortium name="The Broad Institute Genomics Platform"/>
            <consortium name="The Broad Institute Genome Sequencing Center for Infectious Disease"/>
            <person name="Wu L."/>
            <person name="Ma J."/>
        </authorList>
    </citation>
    <scope>NUCLEOTIDE SEQUENCE [LARGE SCALE GENOMIC DNA]</scope>
    <source>
        <strain evidence="13">KLKA75</strain>
    </source>
</reference>
<keyword evidence="4" id="KW-0521">NADP</keyword>
<dbReference type="InterPro" id="IPR057326">
    <property type="entry name" value="KR_dom"/>
</dbReference>
<dbReference type="SUPFAM" id="SSF50129">
    <property type="entry name" value="GroES-like"/>
    <property type="match status" value="1"/>
</dbReference>
<keyword evidence="3" id="KW-0808">Transferase</keyword>
<dbReference type="SUPFAM" id="SSF51735">
    <property type="entry name" value="NAD(P)-binding Rossmann-fold domains"/>
    <property type="match status" value="3"/>
</dbReference>
<dbReference type="InterPro" id="IPR013968">
    <property type="entry name" value="PKS_KR"/>
</dbReference>
<evidence type="ECO:0000256" key="8">
    <source>
        <dbReference type="SAM" id="MobiDB-lite"/>
    </source>
</evidence>
<dbReference type="Pfam" id="PF02801">
    <property type="entry name" value="Ketoacyl-synt_C"/>
    <property type="match status" value="1"/>
</dbReference>
<dbReference type="Pfam" id="PF08240">
    <property type="entry name" value="ADH_N"/>
    <property type="match status" value="1"/>
</dbReference>
<evidence type="ECO:0000256" key="1">
    <source>
        <dbReference type="ARBA" id="ARBA00022450"/>
    </source>
</evidence>
<name>A0ABV9TU62_9ACTN</name>
<proteinExistence type="predicted"/>
<dbReference type="InterPro" id="IPR014043">
    <property type="entry name" value="Acyl_transferase_dom"/>
</dbReference>
<dbReference type="InterPro" id="IPR016039">
    <property type="entry name" value="Thiolase-like"/>
</dbReference>
<evidence type="ECO:0000259" key="9">
    <source>
        <dbReference type="PROSITE" id="PS50075"/>
    </source>
</evidence>
<dbReference type="InterPro" id="IPR020806">
    <property type="entry name" value="PKS_PP-bd"/>
</dbReference>
<dbReference type="Pfam" id="PF21089">
    <property type="entry name" value="PKS_DH_N"/>
    <property type="match status" value="1"/>
</dbReference>
<dbReference type="InterPro" id="IPR049552">
    <property type="entry name" value="PKS_DH_N"/>
</dbReference>